<protein>
    <submittedName>
        <fullName evidence="1">Uncharacterized protein</fullName>
    </submittedName>
</protein>
<accession>A0A0E9RR88</accession>
<sequence length="31" mass="3732">MEGYQPCMVIMSILVVSRMQWETCTFEDKLY</sequence>
<dbReference type="AlphaFoldDB" id="A0A0E9RR88"/>
<name>A0A0E9RR88_ANGAN</name>
<proteinExistence type="predicted"/>
<reference evidence="1" key="1">
    <citation type="submission" date="2014-11" db="EMBL/GenBank/DDBJ databases">
        <authorList>
            <person name="Amaro Gonzalez C."/>
        </authorList>
    </citation>
    <scope>NUCLEOTIDE SEQUENCE</scope>
</reference>
<reference evidence="1" key="2">
    <citation type="journal article" date="2015" name="Fish Shellfish Immunol.">
        <title>Early steps in the European eel (Anguilla anguilla)-Vibrio vulnificus interaction in the gills: Role of the RtxA13 toxin.</title>
        <authorList>
            <person name="Callol A."/>
            <person name="Pajuelo D."/>
            <person name="Ebbesson L."/>
            <person name="Teles M."/>
            <person name="MacKenzie S."/>
            <person name="Amaro C."/>
        </authorList>
    </citation>
    <scope>NUCLEOTIDE SEQUENCE</scope>
</reference>
<evidence type="ECO:0000313" key="1">
    <source>
        <dbReference type="EMBL" id="JAH30880.1"/>
    </source>
</evidence>
<organism evidence="1">
    <name type="scientific">Anguilla anguilla</name>
    <name type="common">European freshwater eel</name>
    <name type="synonym">Muraena anguilla</name>
    <dbReference type="NCBI Taxonomy" id="7936"/>
    <lineage>
        <taxon>Eukaryota</taxon>
        <taxon>Metazoa</taxon>
        <taxon>Chordata</taxon>
        <taxon>Craniata</taxon>
        <taxon>Vertebrata</taxon>
        <taxon>Euteleostomi</taxon>
        <taxon>Actinopterygii</taxon>
        <taxon>Neopterygii</taxon>
        <taxon>Teleostei</taxon>
        <taxon>Anguilliformes</taxon>
        <taxon>Anguillidae</taxon>
        <taxon>Anguilla</taxon>
    </lineage>
</organism>
<dbReference type="EMBL" id="GBXM01077697">
    <property type="protein sequence ID" value="JAH30880.1"/>
    <property type="molecule type" value="Transcribed_RNA"/>
</dbReference>